<dbReference type="EMBL" id="JAAIOD010000002">
    <property type="protein sequence ID" value="NSE56840.1"/>
    <property type="molecule type" value="Genomic_DNA"/>
</dbReference>
<dbReference type="Proteomes" id="UP000095597">
    <property type="component" value="Unassembled WGS sequence"/>
</dbReference>
<dbReference type="Proteomes" id="UP000724058">
    <property type="component" value="Unassembled WGS sequence"/>
</dbReference>
<reference evidence="11 12" key="2">
    <citation type="journal article" date="2019" name="Nat. Med.">
        <title>A library of human gut bacterial isolates paired with longitudinal multiomics data enables mechanistic microbiome research.</title>
        <authorList>
            <person name="Poyet M."/>
            <person name="Groussin M."/>
            <person name="Gibbons S.M."/>
            <person name="Avila-Pacheco J."/>
            <person name="Jiang X."/>
            <person name="Kearney S.M."/>
            <person name="Perrotta A.R."/>
            <person name="Berdy B."/>
            <person name="Zhao S."/>
            <person name="Lieberman T.D."/>
            <person name="Swanson P.K."/>
            <person name="Smith M."/>
            <person name="Roesemann S."/>
            <person name="Alexander J.E."/>
            <person name="Rich S.A."/>
            <person name="Livny J."/>
            <person name="Vlamakis H."/>
            <person name="Clish C."/>
            <person name="Bullock K."/>
            <person name="Deik A."/>
            <person name="Scott J."/>
            <person name="Pierce K.A."/>
            <person name="Xavier R.J."/>
            <person name="Alm E.J."/>
        </authorList>
    </citation>
    <scope>NUCLEOTIDE SEQUENCE [LARGE SCALE GENOMIC DNA]</scope>
    <source>
        <strain evidence="4 12">BIOML-A1</strain>
        <strain evidence="6 13">BIOML-A6</strain>
        <strain evidence="5 11">BIOML-A7</strain>
    </source>
</reference>
<proteinExistence type="predicted"/>
<dbReference type="EMBL" id="WWSH01000007">
    <property type="protein sequence ID" value="MZK10613.1"/>
    <property type="molecule type" value="Genomic_DNA"/>
</dbReference>
<reference evidence="8 9" key="1">
    <citation type="submission" date="2015-09" db="EMBL/GenBank/DDBJ databases">
        <authorList>
            <consortium name="Pathogen Informatics"/>
        </authorList>
    </citation>
    <scope>NUCLEOTIDE SEQUENCE [LARGE SCALE GENOMIC DNA]</scope>
    <source>
        <strain evidence="2 8">2789STDY5608851</strain>
        <strain evidence="3 9">2789STDY5608866</strain>
        <strain evidence="1 10">2789STDY5834961</strain>
    </source>
</reference>
<dbReference type="OrthoDB" id="1651292at2"/>
<dbReference type="GeneID" id="93137656"/>
<dbReference type="Proteomes" id="UP000095380">
    <property type="component" value="Unassembled WGS sequence"/>
</dbReference>
<reference evidence="7" key="3">
    <citation type="journal article" date="2020" name="Cell Host Microbe">
        <title>Functional and Genomic Variation between Human-Derived Isolates of Lachnospiraceae Reveals Inter- and Intra-Species Diversity.</title>
        <authorList>
            <person name="Sorbara M.T."/>
            <person name="Littmann E.R."/>
            <person name="Fontana E."/>
            <person name="Moody T.U."/>
            <person name="Kohout C.E."/>
            <person name="Gjonbalaj M."/>
            <person name="Eaton V."/>
            <person name="Seok R."/>
            <person name="Leiner I.M."/>
            <person name="Pamer E.G."/>
        </authorList>
    </citation>
    <scope>NUCLEOTIDE SEQUENCE</scope>
    <source>
        <strain evidence="7">MSK.10.16</strain>
    </source>
</reference>
<accession>A0A173WPM0</accession>
<evidence type="ECO:0008006" key="14">
    <source>
        <dbReference type="Google" id="ProtNLM"/>
    </source>
</evidence>
<dbReference type="Proteomes" id="UP000446719">
    <property type="component" value="Unassembled WGS sequence"/>
</dbReference>
<evidence type="ECO:0000313" key="3">
    <source>
        <dbReference type="EMBL" id="CUN48009.1"/>
    </source>
</evidence>
<evidence type="ECO:0000313" key="2">
    <source>
        <dbReference type="EMBL" id="CUN40437.1"/>
    </source>
</evidence>
<reference evidence="7" key="4">
    <citation type="submission" date="2020-02" db="EMBL/GenBank/DDBJ databases">
        <authorList>
            <person name="Littmann E."/>
            <person name="Sorbara M."/>
        </authorList>
    </citation>
    <scope>NUCLEOTIDE SEQUENCE</scope>
    <source>
        <strain evidence="7">MSK.10.16</strain>
    </source>
</reference>
<evidence type="ECO:0000313" key="13">
    <source>
        <dbReference type="Proteomes" id="UP000472916"/>
    </source>
</evidence>
<dbReference type="RefSeq" id="WP_044920363.1">
    <property type="nucleotide sequence ID" value="NZ_CABIWY010000002.1"/>
</dbReference>
<dbReference type="Proteomes" id="UP000095439">
    <property type="component" value="Unassembled WGS sequence"/>
</dbReference>
<dbReference type="Proteomes" id="UP000472916">
    <property type="component" value="Unassembled WGS sequence"/>
</dbReference>
<protein>
    <recommendedName>
        <fullName evidence="14">DUF2383 domain-containing protein</fullName>
    </recommendedName>
</protein>
<name>A0A173WPM0_9FIRM</name>
<gene>
    <name evidence="2" type="ORF">ERS852408_00221</name>
    <name evidence="3" type="ORF">ERS852423_00558</name>
    <name evidence="1" type="ORF">ERS852573_03018</name>
    <name evidence="7" type="ORF">G4332_01655</name>
    <name evidence="6" type="ORF">GT528_00405</name>
    <name evidence="5" type="ORF">GT565_06420</name>
    <name evidence="4" type="ORF">GT576_09720</name>
</gene>
<evidence type="ECO:0000313" key="6">
    <source>
        <dbReference type="EMBL" id="MZK40196.1"/>
    </source>
</evidence>
<dbReference type="AlphaFoldDB" id="A0A173WPM0"/>
<organism evidence="2 8">
    <name type="scientific">Dorea longicatena</name>
    <dbReference type="NCBI Taxonomy" id="88431"/>
    <lineage>
        <taxon>Bacteria</taxon>
        <taxon>Bacillati</taxon>
        <taxon>Bacillota</taxon>
        <taxon>Clostridia</taxon>
        <taxon>Lachnospirales</taxon>
        <taxon>Lachnospiraceae</taxon>
        <taxon>Dorea</taxon>
    </lineage>
</organism>
<evidence type="ECO:0000313" key="12">
    <source>
        <dbReference type="Proteomes" id="UP000449249"/>
    </source>
</evidence>
<dbReference type="EMBL" id="CYYY01000002">
    <property type="protein sequence ID" value="CUN48009.1"/>
    <property type="molecule type" value="Genomic_DNA"/>
</dbReference>
<evidence type="ECO:0000313" key="9">
    <source>
        <dbReference type="Proteomes" id="UP000095439"/>
    </source>
</evidence>
<evidence type="ECO:0000313" key="10">
    <source>
        <dbReference type="Proteomes" id="UP000095597"/>
    </source>
</evidence>
<evidence type="ECO:0000313" key="5">
    <source>
        <dbReference type="EMBL" id="MZK17752.1"/>
    </source>
</evidence>
<evidence type="ECO:0000313" key="1">
    <source>
        <dbReference type="EMBL" id="CUN26727.1"/>
    </source>
</evidence>
<dbReference type="Proteomes" id="UP000449249">
    <property type="component" value="Unassembled WGS sequence"/>
</dbReference>
<evidence type="ECO:0000313" key="8">
    <source>
        <dbReference type="Proteomes" id="UP000095380"/>
    </source>
</evidence>
<sequence>MDTSTYEILKECNSGCRMALNSIEQLAVYLKSQELQDLFCKYKEDYEKMEKESIRLSEGKLQEEKLSEKAAETFAWISAEVKMMLNDDSSKIAEMMIDGANMGIKSITEKLNRYPEAEKESISLAKKFEKTCEKLIQDMKKYL</sequence>
<dbReference type="EMBL" id="WWSB01000005">
    <property type="protein sequence ID" value="MZK17752.1"/>
    <property type="molecule type" value="Genomic_DNA"/>
</dbReference>
<dbReference type="EMBL" id="WWSC01000001">
    <property type="protein sequence ID" value="MZK40196.1"/>
    <property type="molecule type" value="Genomic_DNA"/>
</dbReference>
<dbReference type="EMBL" id="CYXO01000029">
    <property type="protein sequence ID" value="CUN26727.1"/>
    <property type="molecule type" value="Genomic_DNA"/>
</dbReference>
<evidence type="ECO:0000313" key="7">
    <source>
        <dbReference type="EMBL" id="NSE56840.1"/>
    </source>
</evidence>
<evidence type="ECO:0000313" key="4">
    <source>
        <dbReference type="EMBL" id="MZK10613.1"/>
    </source>
</evidence>
<dbReference type="EMBL" id="CYYM01000001">
    <property type="protein sequence ID" value="CUN40437.1"/>
    <property type="molecule type" value="Genomic_DNA"/>
</dbReference>
<evidence type="ECO:0000313" key="11">
    <source>
        <dbReference type="Proteomes" id="UP000446719"/>
    </source>
</evidence>